<evidence type="ECO:0000313" key="1">
    <source>
        <dbReference type="EMBL" id="VDS03615.1"/>
    </source>
</evidence>
<accession>A0A3S4CA61</accession>
<dbReference type="OrthoDB" id="9941104at2"/>
<dbReference type="EMBL" id="UZWD01000010">
    <property type="protein sequence ID" value="VDS03615.1"/>
    <property type="molecule type" value="Genomic_DNA"/>
</dbReference>
<name>A0A3S4CA61_9HYPH</name>
<gene>
    <name evidence="1" type="ORF">DEVEQU_00741</name>
</gene>
<organism evidence="1 2">
    <name type="scientific">Devosia equisanguinis</name>
    <dbReference type="NCBI Taxonomy" id="2490941"/>
    <lineage>
        <taxon>Bacteria</taxon>
        <taxon>Pseudomonadati</taxon>
        <taxon>Pseudomonadota</taxon>
        <taxon>Alphaproteobacteria</taxon>
        <taxon>Hyphomicrobiales</taxon>
        <taxon>Devosiaceae</taxon>
        <taxon>Devosia</taxon>
    </lineage>
</organism>
<protein>
    <submittedName>
        <fullName evidence="1">Uncharacterized protein</fullName>
    </submittedName>
</protein>
<evidence type="ECO:0000313" key="2">
    <source>
        <dbReference type="Proteomes" id="UP000268844"/>
    </source>
</evidence>
<proteinExistence type="predicted"/>
<dbReference type="AlphaFoldDB" id="A0A3S4CA61"/>
<dbReference type="Proteomes" id="UP000268844">
    <property type="component" value="Unassembled WGS sequence"/>
</dbReference>
<sequence>MTQAEELDEAAAVAPEKVTWNVREVRIRLPRAGIAALKQKADADETTVNALIARYIDQGLRADGRPGLFELASWFGNYLRRKGGRDLPAHDRPGEQDFS</sequence>
<dbReference type="RefSeq" id="WP_126149221.1">
    <property type="nucleotide sequence ID" value="NZ_JBHTMH010000003.1"/>
</dbReference>
<reference evidence="1 2" key="1">
    <citation type="submission" date="2018-12" db="EMBL/GenBank/DDBJ databases">
        <authorList>
            <person name="Criscuolo A."/>
        </authorList>
    </citation>
    <scope>NUCLEOTIDE SEQUENCE [LARGE SCALE GENOMIC DNA]</scope>
    <source>
        <strain evidence="1">ACIP1116281</strain>
    </source>
</reference>
<keyword evidence="2" id="KW-1185">Reference proteome</keyword>